<dbReference type="InterPro" id="IPR004252">
    <property type="entry name" value="Probable_transposase_24"/>
</dbReference>
<evidence type="ECO:0000313" key="2">
    <source>
        <dbReference type="Proteomes" id="UP000501690"/>
    </source>
</evidence>
<evidence type="ECO:0000313" key="1">
    <source>
        <dbReference type="EMBL" id="QCE14844.1"/>
    </source>
</evidence>
<name>A0A4D6NQ92_VIGUN</name>
<dbReference type="EMBL" id="CP039355">
    <property type="protein sequence ID" value="QCE14844.1"/>
    <property type="molecule type" value="Genomic_DNA"/>
</dbReference>
<keyword evidence="2" id="KW-1185">Reference proteome</keyword>
<organism evidence="1 2">
    <name type="scientific">Vigna unguiculata</name>
    <name type="common">Cowpea</name>
    <dbReference type="NCBI Taxonomy" id="3917"/>
    <lineage>
        <taxon>Eukaryota</taxon>
        <taxon>Viridiplantae</taxon>
        <taxon>Streptophyta</taxon>
        <taxon>Embryophyta</taxon>
        <taxon>Tracheophyta</taxon>
        <taxon>Spermatophyta</taxon>
        <taxon>Magnoliopsida</taxon>
        <taxon>eudicotyledons</taxon>
        <taxon>Gunneridae</taxon>
        <taxon>Pentapetalae</taxon>
        <taxon>rosids</taxon>
        <taxon>fabids</taxon>
        <taxon>Fabales</taxon>
        <taxon>Fabaceae</taxon>
        <taxon>Papilionoideae</taxon>
        <taxon>50 kb inversion clade</taxon>
        <taxon>NPAAA clade</taxon>
        <taxon>indigoferoid/millettioid clade</taxon>
        <taxon>Phaseoleae</taxon>
        <taxon>Vigna</taxon>
    </lineage>
</organism>
<dbReference type="Pfam" id="PF03004">
    <property type="entry name" value="Transposase_24"/>
    <property type="match status" value="1"/>
</dbReference>
<proteinExistence type="predicted"/>
<gene>
    <name evidence="1" type="ORF">DEO72_LG11g1850</name>
</gene>
<accession>A0A4D6NQ92</accession>
<protein>
    <submittedName>
        <fullName evidence="1">Putative transposase</fullName>
    </submittedName>
</protein>
<sequence>MPNLNNIHVTHIGLEPKSSHTIKYSQPLELTHITWVLEHEWHIEKVYEEKVRKCLSDMLTKARKKMKKPSWMSEITWIQLLNYLGSKDFKDISSHNKTNIASVRGGTLHSTGRKSHLDIALGLKRKRGRPVNPEELFLVTIRTMLG</sequence>
<reference evidence="1 2" key="1">
    <citation type="submission" date="2019-04" db="EMBL/GenBank/DDBJ databases">
        <title>An improved genome assembly and genetic linkage map for asparagus bean, Vigna unguiculata ssp. sesquipedialis.</title>
        <authorList>
            <person name="Xia Q."/>
            <person name="Zhang R."/>
            <person name="Dong Y."/>
        </authorList>
    </citation>
    <scope>NUCLEOTIDE SEQUENCE [LARGE SCALE GENOMIC DNA]</scope>
    <source>
        <tissue evidence="1">Leaf</tissue>
    </source>
</reference>
<dbReference type="AlphaFoldDB" id="A0A4D6NQ92"/>
<dbReference type="Proteomes" id="UP000501690">
    <property type="component" value="Linkage Group LG11"/>
</dbReference>